<accession>A0A251TFH2</accession>
<gene>
    <name evidence="2" type="ORF">HannXRQ_Chr11g0353441</name>
    <name evidence="1" type="ORF">HanXRQr2_Chr15g0700381</name>
</gene>
<reference evidence="1" key="3">
    <citation type="submission" date="2020-06" db="EMBL/GenBank/DDBJ databases">
        <title>Helianthus annuus Genome sequencing and assembly Release 2.</title>
        <authorList>
            <person name="Gouzy J."/>
            <person name="Langlade N."/>
            <person name="Munos S."/>
        </authorList>
    </citation>
    <scope>NUCLEOTIDE SEQUENCE</scope>
    <source>
        <tissue evidence="1">Leaves</tissue>
    </source>
</reference>
<reference evidence="2" key="2">
    <citation type="submission" date="2017-02" db="EMBL/GenBank/DDBJ databases">
        <title>Sunflower complete genome.</title>
        <authorList>
            <person name="Langlade N."/>
            <person name="Munos S."/>
        </authorList>
    </citation>
    <scope>NUCLEOTIDE SEQUENCE [LARGE SCALE GENOMIC DNA]</scope>
    <source>
        <tissue evidence="2">Leaves</tissue>
    </source>
</reference>
<proteinExistence type="predicted"/>
<keyword evidence="3" id="KW-1185">Reference proteome</keyword>
<dbReference type="EMBL" id="MNCJ02000330">
    <property type="protein sequence ID" value="KAF5765151.1"/>
    <property type="molecule type" value="Genomic_DNA"/>
</dbReference>
<reference evidence="1 3" key="1">
    <citation type="journal article" date="2017" name="Nature">
        <title>The sunflower genome provides insights into oil metabolism, flowering and Asterid evolution.</title>
        <authorList>
            <person name="Badouin H."/>
            <person name="Gouzy J."/>
            <person name="Grassa C.J."/>
            <person name="Murat F."/>
            <person name="Staton S.E."/>
            <person name="Cottret L."/>
            <person name="Lelandais-Briere C."/>
            <person name="Owens G.L."/>
            <person name="Carrere S."/>
            <person name="Mayjonade B."/>
            <person name="Legrand L."/>
            <person name="Gill N."/>
            <person name="Kane N.C."/>
            <person name="Bowers J.E."/>
            <person name="Hubner S."/>
            <person name="Bellec A."/>
            <person name="Berard A."/>
            <person name="Berges H."/>
            <person name="Blanchet N."/>
            <person name="Boniface M.C."/>
            <person name="Brunel D."/>
            <person name="Catrice O."/>
            <person name="Chaidir N."/>
            <person name="Claudel C."/>
            <person name="Donnadieu C."/>
            <person name="Faraut T."/>
            <person name="Fievet G."/>
            <person name="Helmstetter N."/>
            <person name="King M."/>
            <person name="Knapp S.J."/>
            <person name="Lai Z."/>
            <person name="Le Paslier M.C."/>
            <person name="Lippi Y."/>
            <person name="Lorenzon L."/>
            <person name="Mandel J.R."/>
            <person name="Marage G."/>
            <person name="Marchand G."/>
            <person name="Marquand E."/>
            <person name="Bret-Mestries E."/>
            <person name="Morien E."/>
            <person name="Nambeesan S."/>
            <person name="Nguyen T."/>
            <person name="Pegot-Espagnet P."/>
            <person name="Pouilly N."/>
            <person name="Raftis F."/>
            <person name="Sallet E."/>
            <person name="Schiex T."/>
            <person name="Thomas J."/>
            <person name="Vandecasteele C."/>
            <person name="Vares D."/>
            <person name="Vear F."/>
            <person name="Vautrin S."/>
            <person name="Crespi M."/>
            <person name="Mangin B."/>
            <person name="Burke J.M."/>
            <person name="Salse J."/>
            <person name="Munos S."/>
            <person name="Vincourt P."/>
            <person name="Rieseberg L.H."/>
            <person name="Langlade N.B."/>
        </authorList>
    </citation>
    <scope>NUCLEOTIDE SEQUENCE [LARGE SCALE GENOMIC DNA]</scope>
    <source>
        <strain evidence="3">cv. SF193</strain>
        <tissue evidence="1">Leaves</tissue>
    </source>
</reference>
<sequence>MIRVVCFCGYSVYDVYGLSDGAGNKSDFQLSLFSGLQLRWGRFKGGTVVDLRQI</sequence>
<protein>
    <submittedName>
        <fullName evidence="2">Uncharacterized protein</fullName>
    </submittedName>
</protein>
<evidence type="ECO:0000313" key="3">
    <source>
        <dbReference type="Proteomes" id="UP000215914"/>
    </source>
</evidence>
<evidence type="ECO:0000313" key="1">
    <source>
        <dbReference type="EMBL" id="KAF5765151.1"/>
    </source>
</evidence>
<evidence type="ECO:0000313" key="2">
    <source>
        <dbReference type="EMBL" id="OTG09483.1"/>
    </source>
</evidence>
<dbReference type="InParanoid" id="A0A251TFH2"/>
<organism evidence="2 3">
    <name type="scientific">Helianthus annuus</name>
    <name type="common">Common sunflower</name>
    <dbReference type="NCBI Taxonomy" id="4232"/>
    <lineage>
        <taxon>Eukaryota</taxon>
        <taxon>Viridiplantae</taxon>
        <taxon>Streptophyta</taxon>
        <taxon>Embryophyta</taxon>
        <taxon>Tracheophyta</taxon>
        <taxon>Spermatophyta</taxon>
        <taxon>Magnoliopsida</taxon>
        <taxon>eudicotyledons</taxon>
        <taxon>Gunneridae</taxon>
        <taxon>Pentapetalae</taxon>
        <taxon>asterids</taxon>
        <taxon>campanulids</taxon>
        <taxon>Asterales</taxon>
        <taxon>Asteraceae</taxon>
        <taxon>Asteroideae</taxon>
        <taxon>Heliantheae alliance</taxon>
        <taxon>Heliantheae</taxon>
        <taxon>Helianthus</taxon>
    </lineage>
</organism>
<name>A0A251TFH2_HELAN</name>
<dbReference type="EMBL" id="CM007900">
    <property type="protein sequence ID" value="OTG09483.1"/>
    <property type="molecule type" value="Genomic_DNA"/>
</dbReference>
<dbReference type="AlphaFoldDB" id="A0A251TFH2"/>
<dbReference type="Proteomes" id="UP000215914">
    <property type="component" value="Chromosome 11"/>
</dbReference>
<dbReference type="Gramene" id="mRNA:HanXRQr2_Chr15g0700381">
    <property type="protein sequence ID" value="mRNA:HanXRQr2_Chr15g0700381"/>
    <property type="gene ID" value="HanXRQr2_Chr15g0700381"/>
</dbReference>